<sequence>MPSFSSRASWLPLKSPLIQPNSTLKPFLNLVCFFWDDIGNEEMIGSIHPRDVHKHVAQHFTQYKHSFKRDLKRKQKRTCMILFLKGMLIIGGYDWLTISVQNKMRCIYIHVENHLRELTHLEFFKNTYCKEGGGFIAGKAIEGFLAEIENEVLMSLCIKKKILRNQSVLILMLTEVTSLVSIMSLREKGYGFLNNNIELRHLKDDSITECHAVLHGQIIHEFLDATEAALRKAGN</sequence>
<accession>A0A9Q1GK31</accession>
<keyword evidence="1" id="KW-0812">Transmembrane</keyword>
<dbReference type="Proteomes" id="UP001153076">
    <property type="component" value="Unassembled WGS sequence"/>
</dbReference>
<comment type="caution">
    <text evidence="2">The sequence shown here is derived from an EMBL/GenBank/DDBJ whole genome shotgun (WGS) entry which is preliminary data.</text>
</comment>
<keyword evidence="1" id="KW-1133">Transmembrane helix</keyword>
<keyword evidence="1" id="KW-0472">Membrane</keyword>
<protein>
    <submittedName>
        <fullName evidence="2">Uncharacterized protein</fullName>
    </submittedName>
</protein>
<reference evidence="2" key="1">
    <citation type="submission" date="2022-04" db="EMBL/GenBank/DDBJ databases">
        <title>Carnegiea gigantea Genome sequencing and assembly v2.</title>
        <authorList>
            <person name="Copetti D."/>
            <person name="Sanderson M.J."/>
            <person name="Burquez A."/>
            <person name="Wojciechowski M.F."/>
        </authorList>
    </citation>
    <scope>NUCLEOTIDE SEQUENCE</scope>
    <source>
        <strain evidence="2">SGP5-SGP5p</strain>
        <tissue evidence="2">Aerial part</tissue>
    </source>
</reference>
<organism evidence="2 3">
    <name type="scientific">Carnegiea gigantea</name>
    <dbReference type="NCBI Taxonomy" id="171969"/>
    <lineage>
        <taxon>Eukaryota</taxon>
        <taxon>Viridiplantae</taxon>
        <taxon>Streptophyta</taxon>
        <taxon>Embryophyta</taxon>
        <taxon>Tracheophyta</taxon>
        <taxon>Spermatophyta</taxon>
        <taxon>Magnoliopsida</taxon>
        <taxon>eudicotyledons</taxon>
        <taxon>Gunneridae</taxon>
        <taxon>Pentapetalae</taxon>
        <taxon>Caryophyllales</taxon>
        <taxon>Cactineae</taxon>
        <taxon>Cactaceae</taxon>
        <taxon>Cactoideae</taxon>
        <taxon>Echinocereeae</taxon>
        <taxon>Carnegiea</taxon>
    </lineage>
</organism>
<dbReference type="AlphaFoldDB" id="A0A9Q1GK31"/>
<proteinExistence type="predicted"/>
<feature type="transmembrane region" description="Helical" evidence="1">
    <location>
        <begin position="78"/>
        <end position="96"/>
    </location>
</feature>
<evidence type="ECO:0000313" key="3">
    <source>
        <dbReference type="Proteomes" id="UP001153076"/>
    </source>
</evidence>
<gene>
    <name evidence="2" type="ORF">Cgig2_022664</name>
</gene>
<dbReference type="EMBL" id="JAKOGI010002204">
    <property type="protein sequence ID" value="KAJ8422602.1"/>
    <property type="molecule type" value="Genomic_DNA"/>
</dbReference>
<evidence type="ECO:0000313" key="2">
    <source>
        <dbReference type="EMBL" id="KAJ8422602.1"/>
    </source>
</evidence>
<keyword evidence="3" id="KW-1185">Reference proteome</keyword>
<name>A0A9Q1GK31_9CARY</name>
<evidence type="ECO:0000256" key="1">
    <source>
        <dbReference type="SAM" id="Phobius"/>
    </source>
</evidence>